<accession>A0A2S7KQ37</accession>
<dbReference type="Pfam" id="PF21545">
    <property type="entry name" value="T7SS_EccA1_N"/>
    <property type="match status" value="1"/>
</dbReference>
<dbReference type="OrthoDB" id="9808622at2"/>
<sequence>MATYKKRGYKPKTKAEKQEVLEDGSATAEVFKSLDEGASKTEAWIEKNQNLILGIVGGIALVVLGYLAYQEFVQAPKEEEAMNEMFQAQNYFELAMTAQQKDSLYNLSLNGGAGKYGFLDIIDNYGGTDAANLAHYYAGMAYMNTRSYQDAIQYLDKFNGEDDVLAPLAKGAIGDAFAQLGQMDEALGYYVQAANLRNNNLTTPRFLLKAGVTALELGNSADAVSYFQRILDEYPNSAESGNARSFKGRAEAMQ</sequence>
<evidence type="ECO:0000313" key="4">
    <source>
        <dbReference type="EMBL" id="PQB04698.1"/>
    </source>
</evidence>
<protein>
    <recommendedName>
        <fullName evidence="3">ESX-1 secretion system protein EccA1-like N-terminal domain-containing protein</fullName>
    </recommendedName>
</protein>
<evidence type="ECO:0000259" key="3">
    <source>
        <dbReference type="Pfam" id="PF21545"/>
    </source>
</evidence>
<dbReference type="InterPro" id="IPR049078">
    <property type="entry name" value="T7SS_EccA1-like_N"/>
</dbReference>
<feature type="domain" description="ESX-1 secretion system protein EccA1-like N-terminal" evidence="3">
    <location>
        <begin position="127"/>
        <end position="237"/>
    </location>
</feature>
<dbReference type="Proteomes" id="UP000239800">
    <property type="component" value="Unassembled WGS sequence"/>
</dbReference>
<dbReference type="AlphaFoldDB" id="A0A2S7KQ37"/>
<keyword evidence="1" id="KW-0802">TPR repeat</keyword>
<dbReference type="PROSITE" id="PS50005">
    <property type="entry name" value="TPR"/>
    <property type="match status" value="2"/>
</dbReference>
<keyword evidence="2" id="KW-0812">Transmembrane</keyword>
<dbReference type="SMART" id="SM00028">
    <property type="entry name" value="TPR"/>
    <property type="match status" value="2"/>
</dbReference>
<name>A0A2S7KQ37_9FLAO</name>
<keyword evidence="2" id="KW-1133">Transmembrane helix</keyword>
<feature type="repeat" description="TPR" evidence="1">
    <location>
        <begin position="204"/>
        <end position="237"/>
    </location>
</feature>
<evidence type="ECO:0000256" key="2">
    <source>
        <dbReference type="SAM" id="Phobius"/>
    </source>
</evidence>
<gene>
    <name evidence="4" type="ORF">BST85_07165</name>
</gene>
<dbReference type="EMBL" id="MQUB01000001">
    <property type="protein sequence ID" value="PQB04698.1"/>
    <property type="molecule type" value="Genomic_DNA"/>
</dbReference>
<feature type="transmembrane region" description="Helical" evidence="2">
    <location>
        <begin position="50"/>
        <end position="69"/>
    </location>
</feature>
<dbReference type="InterPro" id="IPR019734">
    <property type="entry name" value="TPR_rpt"/>
</dbReference>
<dbReference type="RefSeq" id="WP_104812624.1">
    <property type="nucleotide sequence ID" value="NZ_MQUB01000001.1"/>
</dbReference>
<feature type="repeat" description="TPR" evidence="1">
    <location>
        <begin position="167"/>
        <end position="200"/>
    </location>
</feature>
<dbReference type="SUPFAM" id="SSF48452">
    <property type="entry name" value="TPR-like"/>
    <property type="match status" value="1"/>
</dbReference>
<proteinExistence type="predicted"/>
<keyword evidence="2" id="KW-0472">Membrane</keyword>
<keyword evidence="5" id="KW-1185">Reference proteome</keyword>
<reference evidence="4 5" key="1">
    <citation type="submission" date="2016-11" db="EMBL/GenBank/DDBJ databases">
        <title>Trade-off between light-utilization and light-protection in marine flavobacteria.</title>
        <authorList>
            <person name="Kumagai Y."/>
        </authorList>
    </citation>
    <scope>NUCLEOTIDE SEQUENCE [LARGE SCALE GENOMIC DNA]</scope>
    <source>
        <strain evidence="4 5">NBRC 107741</strain>
    </source>
</reference>
<comment type="caution">
    <text evidence="4">The sequence shown here is derived from an EMBL/GenBank/DDBJ whole genome shotgun (WGS) entry which is preliminary data.</text>
</comment>
<evidence type="ECO:0000256" key="1">
    <source>
        <dbReference type="PROSITE-ProRule" id="PRU00339"/>
    </source>
</evidence>
<organism evidence="4 5">
    <name type="scientific">Aureitalea marina</name>
    <dbReference type="NCBI Taxonomy" id="930804"/>
    <lineage>
        <taxon>Bacteria</taxon>
        <taxon>Pseudomonadati</taxon>
        <taxon>Bacteroidota</taxon>
        <taxon>Flavobacteriia</taxon>
        <taxon>Flavobacteriales</taxon>
        <taxon>Flavobacteriaceae</taxon>
        <taxon>Aureitalea</taxon>
    </lineage>
</organism>
<dbReference type="InterPro" id="IPR011990">
    <property type="entry name" value="TPR-like_helical_dom_sf"/>
</dbReference>
<evidence type="ECO:0000313" key="5">
    <source>
        <dbReference type="Proteomes" id="UP000239800"/>
    </source>
</evidence>
<dbReference type="Gene3D" id="1.25.40.10">
    <property type="entry name" value="Tetratricopeptide repeat domain"/>
    <property type="match status" value="1"/>
</dbReference>